<dbReference type="EMBL" id="LAZR01017867">
    <property type="protein sequence ID" value="KKL98641.1"/>
    <property type="molecule type" value="Genomic_DNA"/>
</dbReference>
<accession>A0A0F9H6N3</accession>
<name>A0A0F9H6N3_9ZZZZ</name>
<comment type="caution">
    <text evidence="1">The sequence shown here is derived from an EMBL/GenBank/DDBJ whole genome shotgun (WGS) entry which is preliminary data.</text>
</comment>
<reference evidence="1" key="1">
    <citation type="journal article" date="2015" name="Nature">
        <title>Complex archaea that bridge the gap between prokaryotes and eukaryotes.</title>
        <authorList>
            <person name="Spang A."/>
            <person name="Saw J.H."/>
            <person name="Jorgensen S.L."/>
            <person name="Zaremba-Niedzwiedzka K."/>
            <person name="Martijn J."/>
            <person name="Lind A.E."/>
            <person name="van Eijk R."/>
            <person name="Schleper C."/>
            <person name="Guy L."/>
            <person name="Ettema T.J."/>
        </authorList>
    </citation>
    <scope>NUCLEOTIDE SEQUENCE</scope>
</reference>
<organism evidence="1">
    <name type="scientific">marine sediment metagenome</name>
    <dbReference type="NCBI Taxonomy" id="412755"/>
    <lineage>
        <taxon>unclassified sequences</taxon>
        <taxon>metagenomes</taxon>
        <taxon>ecological metagenomes</taxon>
    </lineage>
</organism>
<gene>
    <name evidence="1" type="ORF">LCGC14_1822440</name>
</gene>
<feature type="non-terminal residue" evidence="1">
    <location>
        <position position="114"/>
    </location>
</feature>
<sequence length="114" mass="12656">MADCITSVLLTLLIETPFSKLRVRAEAFGNVSGLLDDVWYMTHNGQRFDAANYACSQHVGASMLLDSMPVNSVVLYNYDVGLILADEEFDLERGLLDVVCIDLSVTYDVEAREC</sequence>
<dbReference type="AlphaFoldDB" id="A0A0F9H6N3"/>
<protein>
    <submittedName>
        <fullName evidence="1">Uncharacterized protein</fullName>
    </submittedName>
</protein>
<evidence type="ECO:0000313" key="1">
    <source>
        <dbReference type="EMBL" id="KKL98641.1"/>
    </source>
</evidence>
<proteinExistence type="predicted"/>